<dbReference type="PANTHER" id="PTHR23278">
    <property type="entry name" value="SIDESTEP PROTEIN"/>
    <property type="match status" value="1"/>
</dbReference>
<feature type="compositionally biased region" description="Basic residues" evidence="2">
    <location>
        <begin position="1"/>
        <end position="10"/>
    </location>
</feature>
<dbReference type="InterPro" id="IPR013783">
    <property type="entry name" value="Ig-like_fold"/>
</dbReference>
<keyword evidence="5" id="KW-1185">Reference proteome</keyword>
<evidence type="ECO:0000259" key="3">
    <source>
        <dbReference type="Pfam" id="PF08205"/>
    </source>
</evidence>
<dbReference type="AlphaFoldDB" id="A0A9P0EA66"/>
<dbReference type="Gene3D" id="2.60.40.10">
    <property type="entry name" value="Immunoglobulins"/>
    <property type="match status" value="1"/>
</dbReference>
<organism evidence="4 5">
    <name type="scientific">Nezara viridula</name>
    <name type="common">Southern green stink bug</name>
    <name type="synonym">Cimex viridulus</name>
    <dbReference type="NCBI Taxonomy" id="85310"/>
    <lineage>
        <taxon>Eukaryota</taxon>
        <taxon>Metazoa</taxon>
        <taxon>Ecdysozoa</taxon>
        <taxon>Arthropoda</taxon>
        <taxon>Hexapoda</taxon>
        <taxon>Insecta</taxon>
        <taxon>Pterygota</taxon>
        <taxon>Neoptera</taxon>
        <taxon>Paraneoptera</taxon>
        <taxon>Hemiptera</taxon>
        <taxon>Heteroptera</taxon>
        <taxon>Panheteroptera</taxon>
        <taxon>Pentatomomorpha</taxon>
        <taxon>Pentatomoidea</taxon>
        <taxon>Pentatomidae</taxon>
        <taxon>Pentatominae</taxon>
        <taxon>Nezara</taxon>
    </lineage>
</organism>
<dbReference type="InterPro" id="IPR013162">
    <property type="entry name" value="CD80_C2-set"/>
</dbReference>
<accession>A0A9P0EA66</accession>
<dbReference type="PANTHER" id="PTHR23278:SF19">
    <property type="entry name" value="OBSCURIN"/>
    <property type="match status" value="1"/>
</dbReference>
<name>A0A9P0EA66_NEZVI</name>
<evidence type="ECO:0000313" key="5">
    <source>
        <dbReference type="Proteomes" id="UP001152798"/>
    </source>
</evidence>
<feature type="domain" description="CD80-like immunoglobulin C2-set" evidence="3">
    <location>
        <begin position="108"/>
        <end position="171"/>
    </location>
</feature>
<proteinExistence type="predicted"/>
<sequence>MIGGTMHHRTAEKNIICGRPLRRPGTSIARSDGLRLGATQQLRQRSSGHAQDIQGQEGGPRSVQVQGRLPQLSYQKLQAPSAEPKIYNPDDNVELKDIAGPYRISQDIRLVCIVSGGNPTPNVSWWLDKKMLESSSELKISGNQVSRLHLGGANKHLHGRKLSCQAKSADHPELQKRARVEPCGSTTVEEIYSSSLLAFSASTLCFISCKLLPQPCPNKPS</sequence>
<dbReference type="SUPFAM" id="SSF48726">
    <property type="entry name" value="Immunoglobulin"/>
    <property type="match status" value="1"/>
</dbReference>
<feature type="region of interest" description="Disordered" evidence="2">
    <location>
        <begin position="1"/>
        <end position="24"/>
    </location>
</feature>
<dbReference type="Proteomes" id="UP001152798">
    <property type="component" value="Chromosome 2"/>
</dbReference>
<protein>
    <recommendedName>
        <fullName evidence="3">CD80-like immunoglobulin C2-set domain-containing protein</fullName>
    </recommendedName>
</protein>
<dbReference type="InterPro" id="IPR036179">
    <property type="entry name" value="Ig-like_dom_sf"/>
</dbReference>
<dbReference type="Pfam" id="PF08205">
    <property type="entry name" value="C2-set_2"/>
    <property type="match status" value="1"/>
</dbReference>
<evidence type="ECO:0000256" key="1">
    <source>
        <dbReference type="ARBA" id="ARBA00023157"/>
    </source>
</evidence>
<keyword evidence="1" id="KW-1015">Disulfide bond</keyword>
<dbReference type="OrthoDB" id="10055806at2759"/>
<gene>
    <name evidence="4" type="ORF">NEZAVI_LOCUS3648</name>
</gene>
<evidence type="ECO:0000313" key="4">
    <source>
        <dbReference type="EMBL" id="CAH1392898.1"/>
    </source>
</evidence>
<feature type="region of interest" description="Disordered" evidence="2">
    <location>
        <begin position="44"/>
        <end position="63"/>
    </location>
</feature>
<reference evidence="4" key="1">
    <citation type="submission" date="2022-01" db="EMBL/GenBank/DDBJ databases">
        <authorList>
            <person name="King R."/>
        </authorList>
    </citation>
    <scope>NUCLEOTIDE SEQUENCE</scope>
</reference>
<dbReference type="EMBL" id="OV725078">
    <property type="protein sequence ID" value="CAH1392898.1"/>
    <property type="molecule type" value="Genomic_DNA"/>
</dbReference>
<evidence type="ECO:0000256" key="2">
    <source>
        <dbReference type="SAM" id="MobiDB-lite"/>
    </source>
</evidence>